<name>A0A9J2PXV7_ASCLU</name>
<dbReference type="PANTHER" id="PTHR12707">
    <property type="entry name" value="PINN"/>
    <property type="match status" value="1"/>
</dbReference>
<protein>
    <submittedName>
        <fullName evidence="12">Pinin/SDK/MemA protein domain-containing protein</fullName>
    </submittedName>
</protein>
<evidence type="ECO:0000256" key="4">
    <source>
        <dbReference type="ARBA" id="ARBA00023015"/>
    </source>
</evidence>
<evidence type="ECO:0000259" key="10">
    <source>
        <dbReference type="Pfam" id="PF04696"/>
    </source>
</evidence>
<dbReference type="InterPro" id="IPR039853">
    <property type="entry name" value="Pinin"/>
</dbReference>
<evidence type="ECO:0000256" key="5">
    <source>
        <dbReference type="ARBA" id="ARBA00023163"/>
    </source>
</evidence>
<keyword evidence="4" id="KW-0805">Transcription regulation</keyword>
<evidence type="ECO:0000256" key="8">
    <source>
        <dbReference type="SAM" id="Coils"/>
    </source>
</evidence>
<evidence type="ECO:0000256" key="7">
    <source>
        <dbReference type="ARBA" id="ARBA00023242"/>
    </source>
</evidence>
<feature type="compositionally biased region" description="Basic and acidic residues" evidence="9">
    <location>
        <begin position="310"/>
        <end position="325"/>
    </location>
</feature>
<evidence type="ECO:0000256" key="1">
    <source>
        <dbReference type="ARBA" id="ARBA00004123"/>
    </source>
</evidence>
<feature type="region of interest" description="Disordered" evidence="9">
    <location>
        <begin position="310"/>
        <end position="423"/>
    </location>
</feature>
<evidence type="ECO:0000256" key="6">
    <source>
        <dbReference type="ARBA" id="ARBA00023187"/>
    </source>
</evidence>
<dbReference type="Proteomes" id="UP000036681">
    <property type="component" value="Unplaced"/>
</dbReference>
<proteinExistence type="inferred from homology"/>
<accession>A0A9J2PXV7</accession>
<keyword evidence="11" id="KW-1185">Reference proteome</keyword>
<comment type="subcellular location">
    <subcellularLocation>
        <location evidence="1">Nucleus</location>
    </subcellularLocation>
</comment>
<dbReference type="GO" id="GO:0071013">
    <property type="term" value="C:catalytic step 2 spliceosome"/>
    <property type="evidence" value="ECO:0007669"/>
    <property type="project" value="TreeGrafter"/>
</dbReference>
<dbReference type="GO" id="GO:0006397">
    <property type="term" value="P:mRNA processing"/>
    <property type="evidence" value="ECO:0007669"/>
    <property type="project" value="UniProtKB-KW"/>
</dbReference>
<dbReference type="PANTHER" id="PTHR12707:SF0">
    <property type="entry name" value="PININ"/>
    <property type="match status" value="1"/>
</dbReference>
<dbReference type="InterPro" id="IPR006786">
    <property type="entry name" value="Pinin_SDK_MemA"/>
</dbReference>
<evidence type="ECO:0000313" key="12">
    <source>
        <dbReference type="WBParaSite" id="ALUE_0001498101-mRNA-1"/>
    </source>
</evidence>
<keyword evidence="7" id="KW-0539">Nucleus</keyword>
<organism evidence="11 12">
    <name type="scientific">Ascaris lumbricoides</name>
    <name type="common">Giant roundworm</name>
    <dbReference type="NCBI Taxonomy" id="6252"/>
    <lineage>
        <taxon>Eukaryota</taxon>
        <taxon>Metazoa</taxon>
        <taxon>Ecdysozoa</taxon>
        <taxon>Nematoda</taxon>
        <taxon>Chromadorea</taxon>
        <taxon>Rhabditida</taxon>
        <taxon>Spirurina</taxon>
        <taxon>Ascaridomorpha</taxon>
        <taxon>Ascaridoidea</taxon>
        <taxon>Ascarididae</taxon>
        <taxon>Ascaris</taxon>
    </lineage>
</organism>
<dbReference type="Pfam" id="PF04696">
    <property type="entry name" value="Pinin_SDK_memA"/>
    <property type="match status" value="1"/>
</dbReference>
<keyword evidence="5" id="KW-0804">Transcription</keyword>
<feature type="coiled-coil region" evidence="8">
    <location>
        <begin position="215"/>
        <end position="248"/>
    </location>
</feature>
<sequence>MDVDELSASISRAFDELRNIDDSISALSNRGERIVEMDVDELSASISRAFDELRNIDDSISALSNRGERLGAIRRRISDGAPRNDNFYAADRRDVRTVSVGSLGTSNKRRLVISADNDFYDGAEKRVRMEEGEEETRRTVQSSIVMPAIETKSREAAISELKESEKKEVNIRNRRMFSNLLLGTLQRFQKDEKKVLSVEKVQAEKQKEVERRLRATEVEEKERLAKERLELFEKRREKERLIKSLQRKKAIIQYAEQKQEHYRKLRNFIQTHAKPPLFYLPAKHTLITLELLKTSTKKIDDLIERRRLQMENELKSPEERERGGDAADSDAEAPESSVKESDDRKANENGAVKKDDEKNGGDESDGEDGQRKEEHSPEGGASVEEGSDGEDHPTKQMSDDEHRESDEADEAGKESSGRPAAKQ</sequence>
<feature type="compositionally biased region" description="Basic and acidic residues" evidence="9">
    <location>
        <begin position="368"/>
        <end position="377"/>
    </location>
</feature>
<keyword evidence="3" id="KW-0507">mRNA processing</keyword>
<dbReference type="WBParaSite" id="ALUE_0001498101-mRNA-1">
    <property type="protein sequence ID" value="ALUE_0001498101-mRNA-1"/>
    <property type="gene ID" value="ALUE_0001498101"/>
</dbReference>
<keyword evidence="8" id="KW-0175">Coiled coil</keyword>
<keyword evidence="6" id="KW-0508">mRNA splicing</keyword>
<dbReference type="AlphaFoldDB" id="A0A9J2PXV7"/>
<evidence type="ECO:0000256" key="2">
    <source>
        <dbReference type="ARBA" id="ARBA00010386"/>
    </source>
</evidence>
<evidence type="ECO:0000256" key="9">
    <source>
        <dbReference type="SAM" id="MobiDB-lite"/>
    </source>
</evidence>
<feature type="compositionally biased region" description="Basic and acidic residues" evidence="9">
    <location>
        <begin position="337"/>
        <end position="361"/>
    </location>
</feature>
<evidence type="ECO:0000256" key="3">
    <source>
        <dbReference type="ARBA" id="ARBA00022664"/>
    </source>
</evidence>
<evidence type="ECO:0000313" key="11">
    <source>
        <dbReference type="Proteomes" id="UP000036681"/>
    </source>
</evidence>
<reference evidence="12" key="1">
    <citation type="submission" date="2023-03" db="UniProtKB">
        <authorList>
            <consortium name="WormBaseParasite"/>
        </authorList>
    </citation>
    <scope>IDENTIFICATION</scope>
</reference>
<comment type="similarity">
    <text evidence="2">Belongs to the pinin family.</text>
</comment>
<feature type="compositionally biased region" description="Basic and acidic residues" evidence="9">
    <location>
        <begin position="389"/>
        <end position="416"/>
    </location>
</feature>
<feature type="domain" description="Pinin/SDK/MemA protein" evidence="10">
    <location>
        <begin position="170"/>
        <end position="296"/>
    </location>
</feature>
<dbReference type="GO" id="GO:0008380">
    <property type="term" value="P:RNA splicing"/>
    <property type="evidence" value="ECO:0007669"/>
    <property type="project" value="UniProtKB-KW"/>
</dbReference>